<feature type="site" description="Transition state stabilizer" evidence="7">
    <location>
        <position position="22"/>
    </location>
</feature>
<proteinExistence type="inferred from homology"/>
<feature type="site" description="Transition state stabilizer" evidence="7">
    <location>
        <position position="15"/>
    </location>
</feature>
<dbReference type="InterPro" id="IPR001228">
    <property type="entry name" value="IspD"/>
</dbReference>
<dbReference type="PANTHER" id="PTHR32125:SF4">
    <property type="entry name" value="2-C-METHYL-D-ERYTHRITOL 4-PHOSPHATE CYTIDYLYLTRANSFERASE, CHLOROPLASTIC"/>
    <property type="match status" value="1"/>
</dbReference>
<evidence type="ECO:0000256" key="1">
    <source>
        <dbReference type="ARBA" id="ARBA00001282"/>
    </source>
</evidence>
<evidence type="ECO:0000256" key="6">
    <source>
        <dbReference type="ARBA" id="ARBA00023229"/>
    </source>
</evidence>
<dbReference type="RefSeq" id="WP_202636256.1">
    <property type="nucleotide sequence ID" value="NZ_CP010554.1"/>
</dbReference>
<dbReference type="PANTHER" id="PTHR32125">
    <property type="entry name" value="2-C-METHYL-D-ERYTHRITOL 4-PHOSPHATE CYTIDYLYLTRANSFERASE, CHLOROPLASTIC"/>
    <property type="match status" value="1"/>
</dbReference>
<dbReference type="InterPro" id="IPR034683">
    <property type="entry name" value="IspD/TarI"/>
</dbReference>
<dbReference type="InterPro" id="IPR050088">
    <property type="entry name" value="IspD/TarI_cytidylyltransf_bact"/>
</dbReference>
<evidence type="ECO:0000256" key="4">
    <source>
        <dbReference type="ARBA" id="ARBA00022679"/>
    </source>
</evidence>
<keyword evidence="4 7" id="KW-0808">Transferase</keyword>
<dbReference type="SUPFAM" id="SSF53448">
    <property type="entry name" value="Nucleotide-diphospho-sugar transferases"/>
    <property type="match status" value="1"/>
</dbReference>
<dbReference type="EMBL" id="CP010554">
    <property type="protein sequence ID" value="AJP47944.1"/>
    <property type="molecule type" value="Genomic_DNA"/>
</dbReference>
<organism evidence="8 9">
    <name type="scientific">Rugosibacter aromaticivorans</name>
    <dbReference type="NCBI Taxonomy" id="1565605"/>
    <lineage>
        <taxon>Bacteria</taxon>
        <taxon>Pseudomonadati</taxon>
        <taxon>Pseudomonadota</taxon>
        <taxon>Betaproteobacteria</taxon>
        <taxon>Nitrosomonadales</taxon>
        <taxon>Sterolibacteriaceae</taxon>
        <taxon>Rugosibacter</taxon>
    </lineage>
</organism>
<keyword evidence="5 7" id="KW-0548">Nucleotidyltransferase</keyword>
<sequence>MAYYALVPAAGTGLRMEQTTPKQYLPLAGQPLIWHALRALCSSTVIDRVFVVLAAEDAYWPDQAMANLGPRLHLLRCGGRTRAQSVLNGLRGMALMLGDIAEDWVLVHDAARPCLSGALLEKLVSNVGEDAVGGLLAVPVADTLKRAGALPGKPDDAANRSIGTVPREGLWQAQTPQMFRHGLLLQALSQIDNSRDNTPGNAPTVTDEASAVEALGLAPRLVASSMSNIKVTYPSDLQLAETILNDFQR</sequence>
<dbReference type="PROSITE" id="PS01295">
    <property type="entry name" value="ISPD"/>
    <property type="match status" value="1"/>
</dbReference>
<evidence type="ECO:0000256" key="3">
    <source>
        <dbReference type="ARBA" id="ARBA00009789"/>
    </source>
</evidence>
<dbReference type="AlphaFoldDB" id="A0A0C5J8G6"/>
<comment type="pathway">
    <text evidence="2 7">Isoprenoid biosynthesis; isopentenyl diphosphate biosynthesis via DXP pathway; isopentenyl diphosphate from 1-deoxy-D-xylulose 5-phosphate: step 2/6.</text>
</comment>
<dbReference type="InterPro" id="IPR018294">
    <property type="entry name" value="ISPD_synthase_CS"/>
</dbReference>
<dbReference type="Gene3D" id="3.90.550.10">
    <property type="entry name" value="Spore Coat Polysaccharide Biosynthesis Protein SpsA, Chain A"/>
    <property type="match status" value="1"/>
</dbReference>
<dbReference type="NCBIfam" id="TIGR00453">
    <property type="entry name" value="ispD"/>
    <property type="match status" value="1"/>
</dbReference>
<dbReference type="CDD" id="cd02516">
    <property type="entry name" value="CDP-ME_synthetase"/>
    <property type="match status" value="1"/>
</dbReference>
<name>A0A0C5J8G6_9PROT</name>
<dbReference type="UniPathway" id="UPA00056">
    <property type="reaction ID" value="UER00093"/>
</dbReference>
<dbReference type="STRING" id="1565605.PG1C_04650"/>
<feature type="site" description="Positions MEP for the nucleophilic attack" evidence="7">
    <location>
        <position position="230"/>
    </location>
</feature>
<gene>
    <name evidence="7" type="primary">ispD</name>
    <name evidence="8" type="ORF">PG1C_04650</name>
</gene>
<dbReference type="PATRIC" id="fig|1565605.3.peg.978"/>
<evidence type="ECO:0000313" key="9">
    <source>
        <dbReference type="Proteomes" id="UP000061603"/>
    </source>
</evidence>
<evidence type="ECO:0000313" key="8">
    <source>
        <dbReference type="EMBL" id="AJP47944.1"/>
    </source>
</evidence>
<evidence type="ECO:0000256" key="2">
    <source>
        <dbReference type="ARBA" id="ARBA00004787"/>
    </source>
</evidence>
<dbReference type="GO" id="GO:0050518">
    <property type="term" value="F:2-C-methyl-D-erythritol 4-phosphate cytidylyltransferase activity"/>
    <property type="evidence" value="ECO:0007669"/>
    <property type="project" value="UniProtKB-UniRule"/>
</dbReference>
<keyword evidence="9" id="KW-1185">Reference proteome</keyword>
<dbReference type="Pfam" id="PF01128">
    <property type="entry name" value="IspD"/>
    <property type="match status" value="1"/>
</dbReference>
<comment type="function">
    <text evidence="7">Catalyzes the formation of 4-diphosphocytidyl-2-C-methyl-D-erythritol from CTP and 2-C-methyl-D-erythritol 4-phosphate (MEP).</text>
</comment>
<reference evidence="8 9" key="1">
    <citation type="journal article" date="2015" name="Genome Announc.">
        <title>Complete Genome Sequence of a Novel Bacterium within the Family Rhodocyclaceae That Degrades Polycyclic Aromatic Hydrocarbons.</title>
        <authorList>
            <person name="Singleton D.R."/>
            <person name="Dickey A.N."/>
            <person name="Scholl E.H."/>
            <person name="Wright F.A."/>
            <person name="Aitken M.D."/>
        </authorList>
    </citation>
    <scope>NUCLEOTIDE SEQUENCE [LARGE SCALE GENOMIC DNA]</scope>
    <source>
        <strain evidence="9">PG1-Ca6</strain>
    </source>
</reference>
<dbReference type="Proteomes" id="UP000061603">
    <property type="component" value="Chromosome"/>
</dbReference>
<dbReference type="InterPro" id="IPR029044">
    <property type="entry name" value="Nucleotide-diphossugar_trans"/>
</dbReference>
<dbReference type="GO" id="GO:0019288">
    <property type="term" value="P:isopentenyl diphosphate biosynthetic process, methylerythritol 4-phosphate pathway"/>
    <property type="evidence" value="ECO:0007669"/>
    <property type="project" value="UniProtKB-UniRule"/>
</dbReference>
<protein>
    <recommendedName>
        <fullName evidence="7">2-C-methyl-D-erythritol 4-phosphate cytidylyltransferase</fullName>
        <ecNumber evidence="7">2.7.7.60</ecNumber>
    </recommendedName>
    <alternativeName>
        <fullName evidence="7">4-diphosphocytidyl-2C-methyl-D-erythritol synthase</fullName>
    </alternativeName>
    <alternativeName>
        <fullName evidence="7">MEP cytidylyltransferase</fullName>
        <shortName evidence="7">MCT</shortName>
    </alternativeName>
</protein>
<dbReference type="EC" id="2.7.7.60" evidence="7"/>
<keyword evidence="6 7" id="KW-0414">Isoprene biosynthesis</keyword>
<evidence type="ECO:0000256" key="7">
    <source>
        <dbReference type="HAMAP-Rule" id="MF_00108"/>
    </source>
</evidence>
<feature type="site" description="Positions MEP for the nucleophilic attack" evidence="7">
    <location>
        <position position="167"/>
    </location>
</feature>
<dbReference type="HAMAP" id="MF_00108">
    <property type="entry name" value="IspD"/>
    <property type="match status" value="1"/>
</dbReference>
<dbReference type="HOGENOM" id="CLU_061281_3_0_4"/>
<dbReference type="FunFam" id="3.90.550.10:FF:000003">
    <property type="entry name" value="2-C-methyl-D-erythritol 4-phosphate cytidylyltransferase"/>
    <property type="match status" value="1"/>
</dbReference>
<comment type="catalytic activity">
    <reaction evidence="1 7">
        <text>2-C-methyl-D-erythritol 4-phosphate + CTP + H(+) = 4-CDP-2-C-methyl-D-erythritol + diphosphate</text>
        <dbReference type="Rhea" id="RHEA:13429"/>
        <dbReference type="ChEBI" id="CHEBI:15378"/>
        <dbReference type="ChEBI" id="CHEBI:33019"/>
        <dbReference type="ChEBI" id="CHEBI:37563"/>
        <dbReference type="ChEBI" id="CHEBI:57823"/>
        <dbReference type="ChEBI" id="CHEBI:58262"/>
        <dbReference type="EC" id="2.7.7.60"/>
    </reaction>
</comment>
<accession>A0A0C5J8G6</accession>
<comment type="similarity">
    <text evidence="3 7">Belongs to the IspD/TarI cytidylyltransferase family. IspD subfamily.</text>
</comment>
<dbReference type="KEGG" id="rbu:PG1C_04650"/>
<evidence type="ECO:0000256" key="5">
    <source>
        <dbReference type="ARBA" id="ARBA00022695"/>
    </source>
</evidence>